<feature type="signal peptide" evidence="1">
    <location>
        <begin position="1"/>
        <end position="24"/>
    </location>
</feature>
<proteinExistence type="predicted"/>
<feature type="chain" id="PRO_5015191136" evidence="1">
    <location>
        <begin position="25"/>
        <end position="1272"/>
    </location>
</feature>
<dbReference type="EMBL" id="PYGD01000002">
    <property type="protein sequence ID" value="PSK93172.1"/>
    <property type="molecule type" value="Genomic_DNA"/>
</dbReference>
<dbReference type="AlphaFoldDB" id="A0A2P8D7J1"/>
<dbReference type="CDD" id="cd00146">
    <property type="entry name" value="PKD"/>
    <property type="match status" value="1"/>
</dbReference>
<dbReference type="PROSITE" id="PS50093">
    <property type="entry name" value="PKD"/>
    <property type="match status" value="2"/>
</dbReference>
<dbReference type="NCBIfam" id="TIGR04131">
    <property type="entry name" value="Bac_Flav_CTERM"/>
    <property type="match status" value="1"/>
</dbReference>
<evidence type="ECO:0000256" key="1">
    <source>
        <dbReference type="SAM" id="SignalP"/>
    </source>
</evidence>
<dbReference type="InterPro" id="IPR052918">
    <property type="entry name" value="Motility_Chemotaxis_Reg"/>
</dbReference>
<dbReference type="RefSeq" id="WP_181358381.1">
    <property type="nucleotide sequence ID" value="NZ_PYGD01000002.1"/>
</dbReference>
<gene>
    <name evidence="3" type="ORF">B0I18_102142</name>
</gene>
<dbReference type="Gene3D" id="2.60.40.10">
    <property type="entry name" value="Immunoglobulins"/>
    <property type="match status" value="2"/>
</dbReference>
<dbReference type="Pfam" id="PF13585">
    <property type="entry name" value="CHU_C"/>
    <property type="match status" value="1"/>
</dbReference>
<dbReference type="Proteomes" id="UP000240572">
    <property type="component" value="Unassembled WGS sequence"/>
</dbReference>
<protein>
    <submittedName>
        <fullName evidence="3">Gliding motility-associated-like protein</fullName>
    </submittedName>
</protein>
<keyword evidence="1" id="KW-0732">Signal</keyword>
<dbReference type="PANTHER" id="PTHR35580">
    <property type="entry name" value="CELL SURFACE GLYCOPROTEIN (S-LAYER PROTEIN)-LIKE PROTEIN"/>
    <property type="match status" value="1"/>
</dbReference>
<keyword evidence="4" id="KW-1185">Reference proteome</keyword>
<dbReference type="InterPro" id="IPR035986">
    <property type="entry name" value="PKD_dom_sf"/>
</dbReference>
<sequence>MTIKLRLVLLLLSILLLPATYGRAQTSGGLDFIENKGQWPEHVLFAAGIAEGNMLLTRQGLTYFYTSSKDMDRLSVQKELGAAIDTELVNGHWYKVNFLGRQANALSSGAEQRSWYINHFYGRDTSKWKGKLGVYGKVKTAGVYDGIDLVLYSVGNSMKYDFIVHAGSQPAQIALQYEGVNPVLTAGGSIRITTSVNEVIEEKPYAYQLVNGAQQAVACNYKIVNNVVSFEFPDGYDPHKDLVIDPQLVFVTYSGAGPFSAGYFSFCSTYDQAGNFYAGGVPLRAFWFDPPLWPTTPGAFQQTYTSIYEPMVCINKYNASGSDLVFSTYYGGSGPNDIPHAMITNAQGELIVAGSTGSFNLPVTPGCFDSTKSGGTDMFVAHFAADGASLLGATYIGGQLGNSINAIDIYSTAGFTTQNKVSPVEITLDSQGNIWGVTNTSTIDFPVTANACQPAFGGGNCDGIVVGLNPSCSQLLYGSYLGGSNTDVAYCIRLNNQGKVVVCGGTRSNNFPVTNGAYQPTAPGSGDWDGYVAIIDPVSGNLQQATYLGTGQDDQCTHLQIDNQDNIYVMGRTFGNYAITPGVYALPGRDIFISKMSANLSSALLSTRLGNPQGAGSSFFPTAFLLDNCDHIYLGGLSQDYRLKLTNMPLTTDAFQATPANFWFCALEPGFSGLLYATYMGRAQDTVVVAGDTTVVNGDHTHVGTCRLDPHGILYQSICANSLHYPGTQASAWSNYNKNSFAGASDTAVIGQDIVSFKFRFDLSGTDAGNITMDQNDTGCAPYTLQFNSYTYAAQTLTWNFGDGSPVSHDPSPVHTYTQAGTYTVYLAVHNDTVICHNDDTAYATVTIYNPQVPLLSFSDTLLCDSLSQVALQVTVANPSPFNQFAWQSAHAGGIISASGPVVIVNPNVDTLFRITVWDTIPGFCGHSVTDTVRVDYKPRKLKIHPGDTLVCEGSAVPVQAMATAGYTFAWSPAQGVSDVQSPNPLITPAHTAAYTLTARYPGCADTAQTMTIRVDTRSNSSFTLPEDRICMGQHISFALSGADSTFTGYVWDFGDGGYWQTGNLQDTLQRAYDRAGTWPVTLQTQFRACPDTSFRDTVYVFALPQVNLGPDTGLCLGGNPIFLRNLAVDTLTVLSSSWSTGDTGPTLKIVHPGSYALTVAAAPLGCSTTDVIVVHKDCYIDIPNAFTPNNDGVNDYFFPRQLLSRKVTRFRMQVFNRWGQIVFETDKTDGRGWDGKFNDREQPGGVYIYRVDVEIDGQHQEHYDGNVTLMR</sequence>
<accession>A0A2P8D7J1</accession>
<name>A0A2P8D7J1_9BACT</name>
<dbReference type="SMART" id="SM00089">
    <property type="entry name" value="PKD"/>
    <property type="match status" value="1"/>
</dbReference>
<dbReference type="Pfam" id="PF25778">
    <property type="entry name" value="DUF7948"/>
    <property type="match status" value="1"/>
</dbReference>
<dbReference type="InterPro" id="IPR057708">
    <property type="entry name" value="DUF7948"/>
</dbReference>
<dbReference type="SUPFAM" id="SSF49299">
    <property type="entry name" value="PKD domain"/>
    <property type="match status" value="2"/>
</dbReference>
<organism evidence="3 4">
    <name type="scientific">Taibaiella chishuiensis</name>
    <dbReference type="NCBI Taxonomy" id="1434707"/>
    <lineage>
        <taxon>Bacteria</taxon>
        <taxon>Pseudomonadati</taxon>
        <taxon>Bacteroidota</taxon>
        <taxon>Chitinophagia</taxon>
        <taxon>Chitinophagales</taxon>
        <taxon>Chitinophagaceae</taxon>
        <taxon>Taibaiella</taxon>
    </lineage>
</organism>
<comment type="caution">
    <text evidence="3">The sequence shown here is derived from an EMBL/GenBank/DDBJ whole genome shotgun (WGS) entry which is preliminary data.</text>
</comment>
<evidence type="ECO:0000313" key="4">
    <source>
        <dbReference type="Proteomes" id="UP000240572"/>
    </source>
</evidence>
<feature type="domain" description="PKD" evidence="2">
    <location>
        <begin position="796"/>
        <end position="831"/>
    </location>
</feature>
<dbReference type="PANTHER" id="PTHR35580:SF1">
    <property type="entry name" value="PHYTASE-LIKE DOMAIN-CONTAINING PROTEIN"/>
    <property type="match status" value="1"/>
</dbReference>
<reference evidence="3 4" key="1">
    <citation type="submission" date="2018-03" db="EMBL/GenBank/DDBJ databases">
        <title>Genomic Encyclopedia of Type Strains, Phase III (KMG-III): the genomes of soil and plant-associated and newly described type strains.</title>
        <authorList>
            <person name="Whitman W."/>
        </authorList>
    </citation>
    <scope>NUCLEOTIDE SEQUENCE [LARGE SCALE GENOMIC DNA]</scope>
    <source>
        <strain evidence="3 4">CGMCC 1.12700</strain>
    </source>
</reference>
<dbReference type="InterPro" id="IPR000601">
    <property type="entry name" value="PKD_dom"/>
</dbReference>
<dbReference type="InterPro" id="IPR013783">
    <property type="entry name" value="Ig-like_fold"/>
</dbReference>
<dbReference type="Pfam" id="PF18911">
    <property type="entry name" value="PKD_4"/>
    <property type="match status" value="2"/>
</dbReference>
<dbReference type="InterPro" id="IPR022409">
    <property type="entry name" value="PKD/Chitinase_dom"/>
</dbReference>
<evidence type="ECO:0000313" key="3">
    <source>
        <dbReference type="EMBL" id="PSK93172.1"/>
    </source>
</evidence>
<evidence type="ECO:0000259" key="2">
    <source>
        <dbReference type="PROSITE" id="PS50093"/>
    </source>
</evidence>
<feature type="domain" description="PKD" evidence="2">
    <location>
        <begin position="1036"/>
        <end position="1083"/>
    </location>
</feature>
<dbReference type="InterPro" id="IPR026341">
    <property type="entry name" value="T9SS_type_B"/>
</dbReference>